<evidence type="ECO:0000259" key="1">
    <source>
        <dbReference type="Pfam" id="PF06744"/>
    </source>
</evidence>
<feature type="domain" description="Type VI secretion system component TssM1 helical" evidence="2">
    <location>
        <begin position="1"/>
        <end position="63"/>
    </location>
</feature>
<dbReference type="STRING" id="1399968.CI15_30325"/>
<name>A0A149PEA5_9BURK</name>
<comment type="caution">
    <text evidence="3">The sequence shown here is derived from an EMBL/GenBank/DDBJ whole genome shotgun (WGS) entry which is preliminary data.</text>
</comment>
<reference evidence="3 4" key="1">
    <citation type="journal article" date="2015" name="Int. J. Syst. Evol. Microbiol.">
        <title>Burkholderia monticola sp. nov., isolated from mountain soil.</title>
        <authorList>
            <person name="Baek I."/>
            <person name="Seo B."/>
            <person name="Lee I."/>
            <person name="Yi H."/>
            <person name="Chun J."/>
        </authorList>
    </citation>
    <scope>NUCLEOTIDE SEQUENCE [LARGE SCALE GENOMIC DNA]</scope>
    <source>
        <strain evidence="3 4">JC2948</strain>
    </source>
</reference>
<protein>
    <submittedName>
        <fullName evidence="3">Uncharacterized protein</fullName>
    </submittedName>
</protein>
<dbReference type="InterPro" id="IPR010623">
    <property type="entry name" value="IcmF_C"/>
</dbReference>
<gene>
    <name evidence="3" type="ORF">CI15_30325</name>
</gene>
<accession>A0A149PEA5</accession>
<sequence>MRPDTGLIARFMSTQLAGMLKLEGDHWTPNELAPQALQFDPKFLAGLRQLSTVGAQLYLKGDADERFEMMALPTPDVTRSELSVDGKQIVYFNQQESWTPLAWPGDGLNGHAGLTWQTLNAGLRQAFDSTGDWAFLRLLAKADVKQLDSTRYQLTWSAENGEPLRYVLRTQVGAGPLELLKLRGFQMPERIFVVGKGGAAPMLPPLPPELMP</sequence>
<evidence type="ECO:0000259" key="2">
    <source>
        <dbReference type="Pfam" id="PF21070"/>
    </source>
</evidence>
<proteinExistence type="predicted"/>
<dbReference type="PANTHER" id="PTHR36153:SF1">
    <property type="entry name" value="TYPE VI SECRETION SYSTEM COMPONENT TSSM1"/>
    <property type="match status" value="1"/>
</dbReference>
<dbReference type="EMBL" id="LRBG01000038">
    <property type="protein sequence ID" value="KXU83385.1"/>
    <property type="molecule type" value="Genomic_DNA"/>
</dbReference>
<dbReference type="PANTHER" id="PTHR36153">
    <property type="entry name" value="INNER MEMBRANE PROTEIN-RELATED"/>
    <property type="match status" value="1"/>
</dbReference>
<dbReference type="InterPro" id="IPR053156">
    <property type="entry name" value="T6SS_TssM-like"/>
</dbReference>
<keyword evidence="4" id="KW-1185">Reference proteome</keyword>
<feature type="domain" description="Type VI secretion system IcmF C-terminal" evidence="1">
    <location>
        <begin position="67"/>
        <end position="171"/>
    </location>
</feature>
<dbReference type="Pfam" id="PF06744">
    <property type="entry name" value="IcmF_C"/>
    <property type="match status" value="1"/>
</dbReference>
<organism evidence="3 4">
    <name type="scientific">Paraburkholderia monticola</name>
    <dbReference type="NCBI Taxonomy" id="1399968"/>
    <lineage>
        <taxon>Bacteria</taxon>
        <taxon>Pseudomonadati</taxon>
        <taxon>Pseudomonadota</taxon>
        <taxon>Betaproteobacteria</taxon>
        <taxon>Burkholderiales</taxon>
        <taxon>Burkholderiaceae</taxon>
        <taxon>Paraburkholderia</taxon>
    </lineage>
</organism>
<evidence type="ECO:0000313" key="3">
    <source>
        <dbReference type="EMBL" id="KXU83385.1"/>
    </source>
</evidence>
<dbReference type="Pfam" id="PF21070">
    <property type="entry name" value="IcmF_helical"/>
    <property type="match status" value="1"/>
</dbReference>
<evidence type="ECO:0000313" key="4">
    <source>
        <dbReference type="Proteomes" id="UP000075613"/>
    </source>
</evidence>
<dbReference type="AlphaFoldDB" id="A0A149PEA5"/>
<dbReference type="Proteomes" id="UP000075613">
    <property type="component" value="Unassembled WGS sequence"/>
</dbReference>
<dbReference type="InterPro" id="IPR048677">
    <property type="entry name" value="TssM1_hel"/>
</dbReference>